<gene>
    <name evidence="14" type="ORF">IJ22_36770</name>
</gene>
<dbReference type="InterPro" id="IPR039506">
    <property type="entry name" value="SPOB_a"/>
</dbReference>
<dbReference type="Gene3D" id="3.30.450.20">
    <property type="entry name" value="PAS domain"/>
    <property type="match status" value="2"/>
</dbReference>
<keyword evidence="11" id="KW-1133">Transmembrane helix</keyword>
<proteinExistence type="predicted"/>
<keyword evidence="6" id="KW-0808">Transferase</keyword>
<reference evidence="14 15" key="2">
    <citation type="journal article" date="2016" name="Genome Announc.">
        <title>Complete Genome Sequences of Two Interactive Moderate Thermophiles, Paenibacillus napthalenovorans 32O-Y and Paenibacillus sp. 32O-W.</title>
        <authorList>
            <person name="Butler R.R.III."/>
            <person name="Wang J."/>
            <person name="Stark B.C."/>
            <person name="Pombert J.F."/>
        </authorList>
    </citation>
    <scope>NUCLEOTIDE SEQUENCE [LARGE SCALE GENOMIC DNA]</scope>
    <source>
        <strain evidence="14 15">32O-Y</strain>
    </source>
</reference>
<dbReference type="Proteomes" id="UP000061660">
    <property type="component" value="Chromosome"/>
</dbReference>
<dbReference type="InterPro" id="IPR016120">
    <property type="entry name" value="Sig_transdc_His_kin_SpoOB"/>
</dbReference>
<dbReference type="GO" id="GO:0005524">
    <property type="term" value="F:ATP binding"/>
    <property type="evidence" value="ECO:0007669"/>
    <property type="project" value="UniProtKB-KW"/>
</dbReference>
<evidence type="ECO:0000256" key="4">
    <source>
        <dbReference type="ARBA" id="ARBA00022475"/>
    </source>
</evidence>
<evidence type="ECO:0000256" key="10">
    <source>
        <dbReference type="ARBA" id="ARBA00022840"/>
    </source>
</evidence>
<keyword evidence="7" id="KW-0812">Transmembrane</keyword>
<evidence type="ECO:0000256" key="2">
    <source>
        <dbReference type="ARBA" id="ARBA00004651"/>
    </source>
</evidence>
<dbReference type="SUPFAM" id="SSF55890">
    <property type="entry name" value="Sporulation response regulatory protein Spo0B"/>
    <property type="match status" value="1"/>
</dbReference>
<keyword evidence="13" id="KW-0472">Membrane</keyword>
<evidence type="ECO:0000256" key="7">
    <source>
        <dbReference type="ARBA" id="ARBA00022692"/>
    </source>
</evidence>
<dbReference type="Pfam" id="PF14689">
    <property type="entry name" value="SPOB_a"/>
    <property type="match status" value="1"/>
</dbReference>
<dbReference type="GO" id="GO:0005886">
    <property type="term" value="C:plasma membrane"/>
    <property type="evidence" value="ECO:0007669"/>
    <property type="project" value="UniProtKB-SubCell"/>
</dbReference>
<dbReference type="SUPFAM" id="SSF103190">
    <property type="entry name" value="Sensory domain-like"/>
    <property type="match status" value="1"/>
</dbReference>
<accession>A0A0U2MZU6</accession>
<comment type="catalytic activity">
    <reaction evidence="1">
        <text>ATP + protein L-histidine = ADP + protein N-phospho-L-histidine.</text>
        <dbReference type="EC" id="2.7.13.3"/>
    </reaction>
</comment>
<dbReference type="InterPro" id="IPR003594">
    <property type="entry name" value="HATPase_dom"/>
</dbReference>
<dbReference type="InterPro" id="IPR033463">
    <property type="entry name" value="sCache_3"/>
</dbReference>
<dbReference type="InterPro" id="IPR050980">
    <property type="entry name" value="2C_sensor_his_kinase"/>
</dbReference>
<dbReference type="InterPro" id="IPR013767">
    <property type="entry name" value="PAS_fold"/>
</dbReference>
<dbReference type="Gene3D" id="1.10.287.130">
    <property type="match status" value="1"/>
</dbReference>
<dbReference type="PROSITE" id="PS50109">
    <property type="entry name" value="HIS_KIN"/>
    <property type="match status" value="1"/>
</dbReference>
<dbReference type="InterPro" id="IPR005467">
    <property type="entry name" value="His_kinase_dom"/>
</dbReference>
<dbReference type="KEGG" id="pnp:IJ22_36770"/>
<dbReference type="Pfam" id="PF02518">
    <property type="entry name" value="HATPase_c"/>
    <property type="match status" value="1"/>
</dbReference>
<protein>
    <recommendedName>
        <fullName evidence="3">histidine kinase</fullName>
        <ecNumber evidence="3">2.7.13.3</ecNumber>
    </recommendedName>
</protein>
<dbReference type="InterPro" id="IPR036890">
    <property type="entry name" value="HATPase_C_sf"/>
</dbReference>
<dbReference type="PANTHER" id="PTHR44936">
    <property type="entry name" value="SENSOR PROTEIN CREC"/>
    <property type="match status" value="1"/>
</dbReference>
<evidence type="ECO:0000256" key="3">
    <source>
        <dbReference type="ARBA" id="ARBA00012438"/>
    </source>
</evidence>
<evidence type="ECO:0000313" key="15">
    <source>
        <dbReference type="Proteomes" id="UP000061660"/>
    </source>
</evidence>
<dbReference type="SUPFAM" id="SSF55874">
    <property type="entry name" value="ATPase domain of HSP90 chaperone/DNA topoisomerase II/histidine kinase"/>
    <property type="match status" value="1"/>
</dbReference>
<dbReference type="RefSeq" id="WP_082660877.1">
    <property type="nucleotide sequence ID" value="NZ_CP013652.1"/>
</dbReference>
<sequence>MNRLRIYWKIMLLSFGLVLFSLLIGGIVLIGSLTRLKEDELRNRLTITAQTVANLPNVIETIDDPDAAAHIAPVADKIRILNRVSYISVLDMNRRRLSHPLSERIGGTFAAEENETAFAEHTYVSKVRNEAGVGLRAFVPVMNAAHEQVGVVVAGGLLPGIDELIREEKRPLAVTSLISLLFGIFGSVLLARHIKRQMFNLEPQEIARMFRERTAAFQAMQEGIIAIDRSGVITIFNERAKQIFGIKHDATGRAIGDVIPETRLMEVLDSGQPALGKELKFGGTILWSNLIPIREAGDTVGAIGIFQDRTEVTRMAEELTGVREFVHALRAQNHEHMNKIHTAAGLIQLGKQQEALNYLFEIADQQEEITRFLQQHFDDDGVAGLLLGKISRGKELGIELRINPNSRLKRFPELLDRHDFVLLLGNLIENAFDALADVEAEHKEVYVSIEQNEELLSIAVEDNGCGMSQETIDRMLERGFSTKEGENRGMGLYLLNDIVTKGNGKLTCESSVGLGTTMEIIFPMKGGTGTRDE</sequence>
<dbReference type="InterPro" id="IPR029151">
    <property type="entry name" value="Sensor-like_sf"/>
</dbReference>
<keyword evidence="15" id="KW-1185">Reference proteome</keyword>
<dbReference type="PRINTS" id="PR00344">
    <property type="entry name" value="BCTRLSENSOR"/>
</dbReference>
<evidence type="ECO:0000313" key="14">
    <source>
        <dbReference type="EMBL" id="ALS24015.1"/>
    </source>
</evidence>
<dbReference type="Pfam" id="PF00989">
    <property type="entry name" value="PAS"/>
    <property type="match status" value="1"/>
</dbReference>
<dbReference type="STRING" id="162209.IJ22_36770"/>
<evidence type="ECO:0000256" key="8">
    <source>
        <dbReference type="ARBA" id="ARBA00022741"/>
    </source>
</evidence>
<keyword evidence="5" id="KW-0597">Phosphoprotein</keyword>
<dbReference type="SMART" id="SM00387">
    <property type="entry name" value="HATPase_c"/>
    <property type="match status" value="1"/>
</dbReference>
<dbReference type="GO" id="GO:0000155">
    <property type="term" value="F:phosphorelay sensor kinase activity"/>
    <property type="evidence" value="ECO:0007669"/>
    <property type="project" value="InterPro"/>
</dbReference>
<evidence type="ECO:0000256" key="13">
    <source>
        <dbReference type="ARBA" id="ARBA00023136"/>
    </source>
</evidence>
<dbReference type="SMART" id="SM00091">
    <property type="entry name" value="PAS"/>
    <property type="match status" value="1"/>
</dbReference>
<evidence type="ECO:0000256" key="5">
    <source>
        <dbReference type="ARBA" id="ARBA00022553"/>
    </source>
</evidence>
<evidence type="ECO:0000256" key="1">
    <source>
        <dbReference type="ARBA" id="ARBA00000085"/>
    </source>
</evidence>
<keyword evidence="8" id="KW-0547">Nucleotide-binding</keyword>
<dbReference type="InterPro" id="IPR035965">
    <property type="entry name" value="PAS-like_dom_sf"/>
</dbReference>
<keyword evidence="12" id="KW-0902">Two-component regulatory system</keyword>
<reference evidence="15" key="1">
    <citation type="submission" date="2015-12" db="EMBL/GenBank/DDBJ databases">
        <title>Complete genome sequences of two moderately thermophilic Paenibacillus species.</title>
        <authorList>
            <person name="Butler R.III."/>
            <person name="Wang J."/>
            <person name="Stark B.C."/>
            <person name="Pombert J.-F."/>
        </authorList>
    </citation>
    <scope>NUCLEOTIDE SEQUENCE [LARGE SCALE GENOMIC DNA]</scope>
    <source>
        <strain evidence="15">32O-Y</strain>
    </source>
</reference>
<evidence type="ECO:0000256" key="11">
    <source>
        <dbReference type="ARBA" id="ARBA00022989"/>
    </source>
</evidence>
<dbReference type="AlphaFoldDB" id="A0A0U2MZU6"/>
<dbReference type="Gene3D" id="3.30.565.10">
    <property type="entry name" value="Histidine kinase-like ATPase, C-terminal domain"/>
    <property type="match status" value="1"/>
</dbReference>
<organism evidence="14 15">
    <name type="scientific">Paenibacillus naphthalenovorans</name>
    <dbReference type="NCBI Taxonomy" id="162209"/>
    <lineage>
        <taxon>Bacteria</taxon>
        <taxon>Bacillati</taxon>
        <taxon>Bacillota</taxon>
        <taxon>Bacilli</taxon>
        <taxon>Bacillales</taxon>
        <taxon>Paenibacillaceae</taxon>
        <taxon>Paenibacillus</taxon>
    </lineage>
</organism>
<dbReference type="SUPFAM" id="SSF55785">
    <property type="entry name" value="PYP-like sensor domain (PAS domain)"/>
    <property type="match status" value="1"/>
</dbReference>
<dbReference type="OrthoDB" id="9792686at2"/>
<evidence type="ECO:0000256" key="9">
    <source>
        <dbReference type="ARBA" id="ARBA00022777"/>
    </source>
</evidence>
<dbReference type="EMBL" id="CP013652">
    <property type="protein sequence ID" value="ALS24015.1"/>
    <property type="molecule type" value="Genomic_DNA"/>
</dbReference>
<dbReference type="PANTHER" id="PTHR44936:SF9">
    <property type="entry name" value="SENSOR PROTEIN CREC"/>
    <property type="match status" value="1"/>
</dbReference>
<keyword evidence="10" id="KW-0067">ATP-binding</keyword>
<comment type="subcellular location">
    <subcellularLocation>
        <location evidence="2">Cell membrane</location>
        <topology evidence="2">Multi-pass membrane protein</topology>
    </subcellularLocation>
</comment>
<keyword evidence="4" id="KW-1003">Cell membrane</keyword>
<dbReference type="EC" id="2.7.13.3" evidence="3"/>
<dbReference type="PATRIC" id="fig|162209.4.peg.3915"/>
<keyword evidence="9 14" id="KW-0418">Kinase</keyword>
<name>A0A0U2MZU6_9BACL</name>
<evidence type="ECO:0000256" key="12">
    <source>
        <dbReference type="ARBA" id="ARBA00023012"/>
    </source>
</evidence>
<dbReference type="GO" id="GO:0006355">
    <property type="term" value="P:regulation of DNA-templated transcription"/>
    <property type="evidence" value="ECO:0007669"/>
    <property type="project" value="InterPro"/>
</dbReference>
<dbReference type="CDD" id="cd00130">
    <property type="entry name" value="PAS"/>
    <property type="match status" value="1"/>
</dbReference>
<dbReference type="InterPro" id="IPR000014">
    <property type="entry name" value="PAS"/>
</dbReference>
<dbReference type="InterPro" id="IPR004358">
    <property type="entry name" value="Sig_transdc_His_kin-like_C"/>
</dbReference>
<dbReference type="Pfam" id="PF17203">
    <property type="entry name" value="sCache_3_2"/>
    <property type="match status" value="1"/>
</dbReference>
<evidence type="ECO:0000256" key="6">
    <source>
        <dbReference type="ARBA" id="ARBA00022679"/>
    </source>
</evidence>
<dbReference type="NCBIfam" id="TIGR00229">
    <property type="entry name" value="sensory_box"/>
    <property type="match status" value="1"/>
</dbReference>